<dbReference type="Proteomes" id="UP001476950">
    <property type="component" value="Unassembled WGS sequence"/>
</dbReference>
<sequence length="214" mass="23929">MSSFRLWWRMDKASDRTKGLFKNVTVAALWWLASGSAIAVAAPADVFMPHLDRIRQNLPPNVVMRLPSQIRLSYPADEEFIQTLAVRISTSDSPPRITVSLFSCEDDSPFCRIGTFSAVNTAIAQAQQDYQKHMAAAAPIQLARTIRGYLLMGTAKQPPSEFSSIMWQQDGMFYTVSLANSERQNMLYMAVYMANEAPFTNNTALRKAPLRSAP</sequence>
<reference evidence="1 2" key="1">
    <citation type="submission" date="2022-04" db="EMBL/GenBank/DDBJ databases">
        <title>Positive selection, recombination, and allopatry shape intraspecific diversity of widespread and dominant cyanobacteria.</title>
        <authorList>
            <person name="Wei J."/>
            <person name="Shu W."/>
            <person name="Hu C."/>
        </authorList>
    </citation>
    <scope>NUCLEOTIDE SEQUENCE [LARGE SCALE GENOMIC DNA]</scope>
    <source>
        <strain evidence="1 2">AS-A4</strain>
    </source>
</reference>
<gene>
    <name evidence="1" type="ORF">NDI38_01580</name>
</gene>
<name>A0ABV0KDI2_9CYAN</name>
<accession>A0ABV0KDI2</accession>
<evidence type="ECO:0000313" key="1">
    <source>
        <dbReference type="EMBL" id="MEP1057107.1"/>
    </source>
</evidence>
<keyword evidence="2" id="KW-1185">Reference proteome</keyword>
<evidence type="ECO:0000313" key="2">
    <source>
        <dbReference type="Proteomes" id="UP001476950"/>
    </source>
</evidence>
<dbReference type="EMBL" id="JAMPLM010000001">
    <property type="protein sequence ID" value="MEP1057107.1"/>
    <property type="molecule type" value="Genomic_DNA"/>
</dbReference>
<dbReference type="RefSeq" id="WP_190453876.1">
    <property type="nucleotide sequence ID" value="NZ_JAMPLM010000001.1"/>
</dbReference>
<proteinExistence type="predicted"/>
<protein>
    <submittedName>
        <fullName evidence="1">Uncharacterized protein</fullName>
    </submittedName>
</protein>
<organism evidence="1 2">
    <name type="scientific">Stenomitos frigidus AS-A4</name>
    <dbReference type="NCBI Taxonomy" id="2933935"/>
    <lineage>
        <taxon>Bacteria</taxon>
        <taxon>Bacillati</taxon>
        <taxon>Cyanobacteriota</taxon>
        <taxon>Cyanophyceae</taxon>
        <taxon>Leptolyngbyales</taxon>
        <taxon>Leptolyngbyaceae</taxon>
        <taxon>Stenomitos</taxon>
    </lineage>
</organism>
<comment type="caution">
    <text evidence="1">The sequence shown here is derived from an EMBL/GenBank/DDBJ whole genome shotgun (WGS) entry which is preliminary data.</text>
</comment>